<evidence type="ECO:0000259" key="1">
    <source>
        <dbReference type="Pfam" id="PF14355"/>
    </source>
</evidence>
<reference evidence="4" key="2">
    <citation type="journal article" date="2014" name="ISME J.">
        <title>Microbial stratification in low pH oxic and suboxic macroscopic growths along an acid mine drainage.</title>
        <authorList>
            <person name="Mendez-Garcia C."/>
            <person name="Mesa V."/>
            <person name="Sprenger R.R."/>
            <person name="Richter M."/>
            <person name="Diez M.S."/>
            <person name="Solano J."/>
            <person name="Bargiela R."/>
            <person name="Golyshina O.V."/>
            <person name="Manteca A."/>
            <person name="Ramos J.L."/>
            <person name="Gallego J.R."/>
            <person name="Llorente I."/>
            <person name="Martins Dos Santos V.A."/>
            <person name="Jensen O.N."/>
            <person name="Pelaez A.I."/>
            <person name="Sanchez J."/>
            <person name="Ferrer M."/>
        </authorList>
    </citation>
    <scope>NUCLEOTIDE SEQUENCE</scope>
</reference>
<reference evidence="4" key="1">
    <citation type="submission" date="2013-08" db="EMBL/GenBank/DDBJ databases">
        <authorList>
            <person name="Mendez C."/>
            <person name="Richter M."/>
            <person name="Ferrer M."/>
            <person name="Sanchez J."/>
        </authorList>
    </citation>
    <scope>NUCLEOTIDE SEQUENCE</scope>
</reference>
<dbReference type="EMBL" id="AUZZ01010910">
    <property type="protein sequence ID" value="EQD28301.1"/>
    <property type="molecule type" value="Genomic_DNA"/>
</dbReference>
<proteinExistence type="predicted"/>
<feature type="domain" description="AbiJ-NTD3" evidence="2">
    <location>
        <begin position="31"/>
        <end position="172"/>
    </location>
</feature>
<name>T0Z7D6_9ZZZZ</name>
<evidence type="ECO:0000259" key="2">
    <source>
        <dbReference type="Pfam" id="PF18860"/>
    </source>
</evidence>
<comment type="caution">
    <text evidence="4">The sequence shown here is derived from an EMBL/GenBank/DDBJ whole genome shotgun (WGS) entry which is preliminary data.</text>
</comment>
<dbReference type="InterPro" id="IPR026001">
    <property type="entry name" value="Abi-like_C"/>
</dbReference>
<dbReference type="EMBL" id="AUZY01010039">
    <property type="protein sequence ID" value="EQD40042.1"/>
    <property type="molecule type" value="Genomic_DNA"/>
</dbReference>
<evidence type="ECO:0000313" key="3">
    <source>
        <dbReference type="EMBL" id="EQD28301.1"/>
    </source>
</evidence>
<organism evidence="4">
    <name type="scientific">mine drainage metagenome</name>
    <dbReference type="NCBI Taxonomy" id="410659"/>
    <lineage>
        <taxon>unclassified sequences</taxon>
        <taxon>metagenomes</taxon>
        <taxon>ecological metagenomes</taxon>
    </lineage>
</organism>
<dbReference type="Pfam" id="PF14355">
    <property type="entry name" value="Abi_C"/>
    <property type="match status" value="1"/>
</dbReference>
<dbReference type="AlphaFoldDB" id="T0Z7D6"/>
<evidence type="ECO:0000313" key="4">
    <source>
        <dbReference type="EMBL" id="EQD40042.1"/>
    </source>
</evidence>
<dbReference type="InterPro" id="IPR041427">
    <property type="entry name" value="AbiJ-NTD3"/>
</dbReference>
<evidence type="ECO:0008006" key="5">
    <source>
        <dbReference type="Google" id="ProtNLM"/>
    </source>
</evidence>
<feature type="domain" description="Abortive infection protein-like C-terminal" evidence="1">
    <location>
        <begin position="243"/>
        <end position="322"/>
    </location>
</feature>
<gene>
    <name evidence="4" type="ORF">B1B_15101</name>
    <name evidence="3" type="ORF">B2A_14994</name>
</gene>
<accession>T0Z7D6</accession>
<sequence>MAEAELPPVSGLYRSEAIGTQFMPGNTTPPRIPPKTRHAILDALRVSGVKWRGKLTDEKFLARIYDLEKLPSYDHRYPTASRDIWKHMTDNRDWEEDWVLTDRRFNLVNGPDSEFLQFLARVIHPAVRDDSVETAKAIAIFNEALAGVGYSVRTVAGLGGVGEYSFQEILSPNVEAALGAAERAADILSNEYLRTRTAALRSISTAEPSAIIAAAKEMLESACKEILSRKGKATVQKDPSLSQLVKQTAAELRLVPPGAEFDQAKQPLKSLLTSLAGASDAIGLIRNAFGEGHGKDSKFKQLEQAHAGLVLEASAALTEFLIMAWLAQEPEP</sequence>
<dbReference type="Pfam" id="PF18860">
    <property type="entry name" value="AbiJ_NTD3"/>
    <property type="match status" value="1"/>
</dbReference>
<protein>
    <recommendedName>
        <fullName evidence="5">Abortive infection protein-like C-terminal domain-containing protein</fullName>
    </recommendedName>
</protein>